<reference evidence="1 2" key="1">
    <citation type="submission" date="2018-03" db="EMBL/GenBank/DDBJ databases">
        <title>Genomic Encyclopedia of Archaeal and Bacterial Type Strains, Phase II (KMG-II): from individual species to whole genera.</title>
        <authorList>
            <person name="Goeker M."/>
        </authorList>
    </citation>
    <scope>NUCLEOTIDE SEQUENCE [LARGE SCALE GENOMIC DNA]</scope>
    <source>
        <strain evidence="1 2">DSM 24859</strain>
    </source>
</reference>
<evidence type="ECO:0000313" key="1">
    <source>
        <dbReference type="EMBL" id="PSL45621.1"/>
    </source>
</evidence>
<name>A0A2P8HHF0_CHINA</name>
<keyword evidence="2" id="KW-1185">Reference proteome</keyword>
<evidence type="ECO:0000313" key="2">
    <source>
        <dbReference type="Proteomes" id="UP000240971"/>
    </source>
</evidence>
<dbReference type="Proteomes" id="UP000240971">
    <property type="component" value="Unassembled WGS sequence"/>
</dbReference>
<dbReference type="EMBL" id="PYAW01000004">
    <property type="protein sequence ID" value="PSL45621.1"/>
    <property type="molecule type" value="Genomic_DNA"/>
</dbReference>
<sequence>MTYNSSVILADSAAALASQLNAFFEANKNIDVVSATQSHSDRDGKLQIVHTVIYKEGSQKKAVSGFAAAK</sequence>
<accession>A0A2P8HHF0</accession>
<protein>
    <submittedName>
        <fullName evidence="1">Uncharacterized protein</fullName>
    </submittedName>
</protein>
<organism evidence="1 2">
    <name type="scientific">Chitinophaga niastensis</name>
    <dbReference type="NCBI Taxonomy" id="536980"/>
    <lineage>
        <taxon>Bacteria</taxon>
        <taxon>Pseudomonadati</taxon>
        <taxon>Bacteroidota</taxon>
        <taxon>Chitinophagia</taxon>
        <taxon>Chitinophagales</taxon>
        <taxon>Chitinophagaceae</taxon>
        <taxon>Chitinophaga</taxon>
    </lineage>
</organism>
<proteinExistence type="predicted"/>
<gene>
    <name evidence="1" type="ORF">CLV51_104327</name>
</gene>
<dbReference type="RefSeq" id="WP_106529941.1">
    <property type="nucleotide sequence ID" value="NZ_PYAW01000004.1"/>
</dbReference>
<comment type="caution">
    <text evidence="1">The sequence shown here is derived from an EMBL/GenBank/DDBJ whole genome shotgun (WGS) entry which is preliminary data.</text>
</comment>
<dbReference type="AlphaFoldDB" id="A0A2P8HHF0"/>